<dbReference type="AlphaFoldDB" id="T1F5D0"/>
<dbReference type="RefSeq" id="XP_009017372.1">
    <property type="nucleotide sequence ID" value="XM_009019124.1"/>
</dbReference>
<dbReference type="InParanoid" id="T1F5D0"/>
<accession>T1F5D0</accession>
<evidence type="ECO:0000256" key="1">
    <source>
        <dbReference type="SAM" id="MobiDB-lite"/>
    </source>
</evidence>
<organism evidence="3 4">
    <name type="scientific">Helobdella robusta</name>
    <name type="common">Californian leech</name>
    <dbReference type="NCBI Taxonomy" id="6412"/>
    <lineage>
        <taxon>Eukaryota</taxon>
        <taxon>Metazoa</taxon>
        <taxon>Spiralia</taxon>
        <taxon>Lophotrochozoa</taxon>
        <taxon>Annelida</taxon>
        <taxon>Clitellata</taxon>
        <taxon>Hirudinea</taxon>
        <taxon>Rhynchobdellida</taxon>
        <taxon>Glossiphoniidae</taxon>
        <taxon>Helobdella</taxon>
    </lineage>
</organism>
<evidence type="ECO:0000313" key="2">
    <source>
        <dbReference type="EMBL" id="ESO04793.1"/>
    </source>
</evidence>
<dbReference type="CTD" id="20204029"/>
<evidence type="ECO:0000313" key="4">
    <source>
        <dbReference type="Proteomes" id="UP000015101"/>
    </source>
</evidence>
<dbReference type="EnsemblMetazoa" id="HelroT172466">
    <property type="protein sequence ID" value="HelroP172466"/>
    <property type="gene ID" value="HelroG172466"/>
</dbReference>
<sequence>MTQTDLNIAWNNYIYYVNEHASDVKAKLDSLKSFLSTFSKSQRPGEKHDNLLGGHNNKQNDNNNRRHNHNNNSFRFKVANILVQEYIDTSESKKKLTRDKSSAVCCWRGSKMSSSMD</sequence>
<evidence type="ECO:0000313" key="3">
    <source>
        <dbReference type="EnsemblMetazoa" id="HelroP172466"/>
    </source>
</evidence>
<gene>
    <name evidence="3" type="primary">20204029</name>
    <name evidence="2" type="ORF">HELRODRAFT_172466</name>
</gene>
<dbReference type="KEGG" id="hro:HELRODRAFT_172466"/>
<name>T1F5D0_HELRO</name>
<protein>
    <submittedName>
        <fullName evidence="2 3">Uncharacterized protein</fullName>
    </submittedName>
</protein>
<dbReference type="EMBL" id="KB096457">
    <property type="protein sequence ID" value="ESO04793.1"/>
    <property type="molecule type" value="Genomic_DNA"/>
</dbReference>
<feature type="region of interest" description="Disordered" evidence="1">
    <location>
        <begin position="39"/>
        <end position="73"/>
    </location>
</feature>
<dbReference type="HOGENOM" id="CLU_2087403_0_0_1"/>
<dbReference type="GeneID" id="20204029"/>
<dbReference type="Proteomes" id="UP000015101">
    <property type="component" value="Unassembled WGS sequence"/>
</dbReference>
<proteinExistence type="predicted"/>
<reference evidence="3" key="3">
    <citation type="submission" date="2015-06" db="UniProtKB">
        <authorList>
            <consortium name="EnsemblMetazoa"/>
        </authorList>
    </citation>
    <scope>IDENTIFICATION</scope>
</reference>
<reference evidence="2 4" key="2">
    <citation type="journal article" date="2013" name="Nature">
        <title>Insights into bilaterian evolution from three spiralian genomes.</title>
        <authorList>
            <person name="Simakov O."/>
            <person name="Marletaz F."/>
            <person name="Cho S.J."/>
            <person name="Edsinger-Gonzales E."/>
            <person name="Havlak P."/>
            <person name="Hellsten U."/>
            <person name="Kuo D.H."/>
            <person name="Larsson T."/>
            <person name="Lv J."/>
            <person name="Arendt D."/>
            <person name="Savage R."/>
            <person name="Osoegawa K."/>
            <person name="de Jong P."/>
            <person name="Grimwood J."/>
            <person name="Chapman J.A."/>
            <person name="Shapiro H."/>
            <person name="Aerts A."/>
            <person name="Otillar R.P."/>
            <person name="Terry A.Y."/>
            <person name="Boore J.L."/>
            <person name="Grigoriev I.V."/>
            <person name="Lindberg D.R."/>
            <person name="Seaver E.C."/>
            <person name="Weisblat D.A."/>
            <person name="Putnam N.H."/>
            <person name="Rokhsar D.S."/>
        </authorList>
    </citation>
    <scope>NUCLEOTIDE SEQUENCE</scope>
</reference>
<dbReference type="EMBL" id="AMQM01004222">
    <property type="status" value="NOT_ANNOTATED_CDS"/>
    <property type="molecule type" value="Genomic_DNA"/>
</dbReference>
<reference evidence="4" key="1">
    <citation type="submission" date="2012-12" db="EMBL/GenBank/DDBJ databases">
        <authorList>
            <person name="Hellsten U."/>
            <person name="Grimwood J."/>
            <person name="Chapman J.A."/>
            <person name="Shapiro H."/>
            <person name="Aerts A."/>
            <person name="Otillar R.P."/>
            <person name="Terry A.Y."/>
            <person name="Boore J.L."/>
            <person name="Simakov O."/>
            <person name="Marletaz F."/>
            <person name="Cho S.-J."/>
            <person name="Edsinger-Gonzales E."/>
            <person name="Havlak P."/>
            <person name="Kuo D.-H."/>
            <person name="Larsson T."/>
            <person name="Lv J."/>
            <person name="Arendt D."/>
            <person name="Savage R."/>
            <person name="Osoegawa K."/>
            <person name="de Jong P."/>
            <person name="Lindberg D.R."/>
            <person name="Seaver E.C."/>
            <person name="Weisblat D.A."/>
            <person name="Putnam N.H."/>
            <person name="Grigoriev I.V."/>
            <person name="Rokhsar D.S."/>
        </authorList>
    </citation>
    <scope>NUCLEOTIDE SEQUENCE</scope>
</reference>
<keyword evidence="4" id="KW-1185">Reference proteome</keyword>